<keyword evidence="3 5" id="KW-0698">rRNA processing</keyword>
<evidence type="ECO:0000259" key="6">
    <source>
        <dbReference type="Pfam" id="PF01782"/>
    </source>
</evidence>
<comment type="similarity">
    <text evidence="5">Belongs to the RimM family.</text>
</comment>
<dbReference type="NCBIfam" id="TIGR02273">
    <property type="entry name" value="16S_RimM"/>
    <property type="match status" value="1"/>
</dbReference>
<dbReference type="Pfam" id="PF01782">
    <property type="entry name" value="RimM"/>
    <property type="match status" value="1"/>
</dbReference>
<evidence type="ECO:0000256" key="3">
    <source>
        <dbReference type="ARBA" id="ARBA00022552"/>
    </source>
</evidence>
<comment type="domain">
    <text evidence="5">The PRC barrel domain binds ribosomal protein uS19.</text>
</comment>
<dbReference type="GeneID" id="43349500"/>
<feature type="domain" description="Ribosome maturation factor RimM PRC barrel" evidence="7">
    <location>
        <begin position="105"/>
        <end position="170"/>
    </location>
</feature>
<sequence length="174" mass="19118">MTNEKNSGAEPIVLGALHGAYGLKGWVRVQPFQGTSALLGSKHWQHVLPDGEVRPVELEKAKLHGAGIVAKFQGIDTPEDAAALRGAVALYRKDFPEAEENEYYWVDLIGCDVVNKEGQSIGQVKGMIDNGVHDILNVKRADGKEVLIPFVEDYLAEVNVEAKKIVVDWDPSWD</sequence>
<dbReference type="SUPFAM" id="SSF50346">
    <property type="entry name" value="PRC-barrel domain"/>
    <property type="match status" value="1"/>
</dbReference>
<dbReference type="GO" id="GO:0042274">
    <property type="term" value="P:ribosomal small subunit biogenesis"/>
    <property type="evidence" value="ECO:0007669"/>
    <property type="project" value="UniProtKB-UniRule"/>
</dbReference>
<evidence type="ECO:0000256" key="5">
    <source>
        <dbReference type="HAMAP-Rule" id="MF_00014"/>
    </source>
</evidence>
<dbReference type="AlphaFoldDB" id="A0A6I3S847"/>
<evidence type="ECO:0000256" key="1">
    <source>
        <dbReference type="ARBA" id="ARBA00022490"/>
    </source>
</evidence>
<evidence type="ECO:0000256" key="4">
    <source>
        <dbReference type="ARBA" id="ARBA00023186"/>
    </source>
</evidence>
<protein>
    <recommendedName>
        <fullName evidence="5">Ribosome maturation factor RimM</fullName>
    </recommendedName>
</protein>
<organism evidence="8 9">
    <name type="scientific">Parasutterella excrementihominis</name>
    <dbReference type="NCBI Taxonomy" id="487175"/>
    <lineage>
        <taxon>Bacteria</taxon>
        <taxon>Pseudomonadati</taxon>
        <taxon>Pseudomonadota</taxon>
        <taxon>Betaproteobacteria</taxon>
        <taxon>Burkholderiales</taxon>
        <taxon>Sutterellaceae</taxon>
        <taxon>Parasutterella</taxon>
    </lineage>
</organism>
<reference evidence="8 9" key="1">
    <citation type="journal article" date="2019" name="Nat. Med.">
        <title>A library of human gut bacterial isolates paired with longitudinal multiomics data enables mechanistic microbiome research.</title>
        <authorList>
            <person name="Poyet M."/>
            <person name="Groussin M."/>
            <person name="Gibbons S.M."/>
            <person name="Avila-Pacheco J."/>
            <person name="Jiang X."/>
            <person name="Kearney S.M."/>
            <person name="Perrotta A.R."/>
            <person name="Berdy B."/>
            <person name="Zhao S."/>
            <person name="Lieberman T.D."/>
            <person name="Swanson P.K."/>
            <person name="Smith M."/>
            <person name="Roesemann S."/>
            <person name="Alexander J.E."/>
            <person name="Rich S.A."/>
            <person name="Livny J."/>
            <person name="Vlamakis H."/>
            <person name="Clish C."/>
            <person name="Bullock K."/>
            <person name="Deik A."/>
            <person name="Scott J."/>
            <person name="Pierce K.A."/>
            <person name="Xavier R.J."/>
            <person name="Alm E.J."/>
        </authorList>
    </citation>
    <scope>NUCLEOTIDE SEQUENCE [LARGE SCALE GENOMIC DNA]</scope>
    <source>
        <strain evidence="8 9">BIOML-A2</strain>
    </source>
</reference>
<dbReference type="HAMAP" id="MF_00014">
    <property type="entry name" value="Ribosome_mat_RimM"/>
    <property type="match status" value="1"/>
</dbReference>
<accession>A0A6I3S847</accession>
<dbReference type="GO" id="GO:0006364">
    <property type="term" value="P:rRNA processing"/>
    <property type="evidence" value="ECO:0007669"/>
    <property type="project" value="UniProtKB-UniRule"/>
</dbReference>
<comment type="subunit">
    <text evidence="5">Binds ribosomal protein uS19.</text>
</comment>
<evidence type="ECO:0000259" key="7">
    <source>
        <dbReference type="Pfam" id="PF24986"/>
    </source>
</evidence>
<dbReference type="Proteomes" id="UP000462362">
    <property type="component" value="Unassembled WGS sequence"/>
</dbReference>
<dbReference type="InterPro" id="IPR011961">
    <property type="entry name" value="RimM"/>
</dbReference>
<dbReference type="InterPro" id="IPR009000">
    <property type="entry name" value="Transl_B-barrel_sf"/>
</dbReference>
<comment type="subcellular location">
    <subcellularLocation>
        <location evidence="5">Cytoplasm</location>
    </subcellularLocation>
</comment>
<comment type="function">
    <text evidence="5">An accessory protein needed during the final step in the assembly of 30S ribosomal subunit, possibly for assembly of the head region. Essential for efficient processing of 16S rRNA. May be needed both before and after RbfA during the maturation of 16S rRNA. It has affinity for free ribosomal 30S subunits but not for 70S ribosomes.</text>
</comment>
<dbReference type="InterPro" id="IPR036976">
    <property type="entry name" value="RimM_N_sf"/>
</dbReference>
<dbReference type="GO" id="GO:0043022">
    <property type="term" value="F:ribosome binding"/>
    <property type="evidence" value="ECO:0007669"/>
    <property type="project" value="InterPro"/>
</dbReference>
<evidence type="ECO:0000313" key="9">
    <source>
        <dbReference type="Proteomes" id="UP000462362"/>
    </source>
</evidence>
<comment type="caution">
    <text evidence="8">The sequence shown here is derived from an EMBL/GenBank/DDBJ whole genome shotgun (WGS) entry which is preliminary data.</text>
</comment>
<feature type="domain" description="RimM N-terminal" evidence="6">
    <location>
        <begin position="14"/>
        <end position="88"/>
    </location>
</feature>
<evidence type="ECO:0000313" key="8">
    <source>
        <dbReference type="EMBL" id="MTU42699.1"/>
    </source>
</evidence>
<dbReference type="SUPFAM" id="SSF50447">
    <property type="entry name" value="Translation proteins"/>
    <property type="match status" value="1"/>
</dbReference>
<evidence type="ECO:0000256" key="2">
    <source>
        <dbReference type="ARBA" id="ARBA00022517"/>
    </source>
</evidence>
<keyword evidence="4 5" id="KW-0143">Chaperone</keyword>
<dbReference type="PANTHER" id="PTHR33692">
    <property type="entry name" value="RIBOSOME MATURATION FACTOR RIMM"/>
    <property type="match status" value="1"/>
</dbReference>
<dbReference type="InterPro" id="IPR056792">
    <property type="entry name" value="PRC_RimM"/>
</dbReference>
<dbReference type="Gene3D" id="2.30.30.240">
    <property type="entry name" value="PRC-barrel domain"/>
    <property type="match status" value="1"/>
</dbReference>
<keyword evidence="1 5" id="KW-0963">Cytoplasm</keyword>
<name>A0A6I3S847_9BURK</name>
<dbReference type="EMBL" id="WNCL01000007">
    <property type="protein sequence ID" value="MTU42699.1"/>
    <property type="molecule type" value="Genomic_DNA"/>
</dbReference>
<keyword evidence="2 5" id="KW-0690">Ribosome biogenesis</keyword>
<dbReference type="RefSeq" id="WP_008864760.1">
    <property type="nucleotide sequence ID" value="NZ_CAMSPD010000004.1"/>
</dbReference>
<dbReference type="GO" id="GO:0005737">
    <property type="term" value="C:cytoplasm"/>
    <property type="evidence" value="ECO:0007669"/>
    <property type="project" value="UniProtKB-SubCell"/>
</dbReference>
<dbReference type="GO" id="GO:0005840">
    <property type="term" value="C:ribosome"/>
    <property type="evidence" value="ECO:0007669"/>
    <property type="project" value="InterPro"/>
</dbReference>
<dbReference type="InterPro" id="IPR011033">
    <property type="entry name" value="PRC_barrel-like_sf"/>
</dbReference>
<proteinExistence type="inferred from homology"/>
<dbReference type="InterPro" id="IPR002676">
    <property type="entry name" value="RimM_N"/>
</dbReference>
<dbReference type="Pfam" id="PF24986">
    <property type="entry name" value="PRC_RimM"/>
    <property type="match status" value="1"/>
</dbReference>
<dbReference type="PANTHER" id="PTHR33692:SF1">
    <property type="entry name" value="RIBOSOME MATURATION FACTOR RIMM"/>
    <property type="match status" value="1"/>
</dbReference>
<gene>
    <name evidence="5 8" type="primary">rimM</name>
    <name evidence="8" type="ORF">GMD42_03485</name>
</gene>
<dbReference type="Gene3D" id="2.40.30.60">
    <property type="entry name" value="RimM"/>
    <property type="match status" value="1"/>
</dbReference>